<dbReference type="AlphaFoldDB" id="A0AAD7NKW9"/>
<dbReference type="SUPFAM" id="SSF52540">
    <property type="entry name" value="P-loop containing nucleoside triphosphate hydrolases"/>
    <property type="match status" value="1"/>
</dbReference>
<proteinExistence type="predicted"/>
<accession>A0AAD7NKW9</accession>
<evidence type="ECO:0000313" key="2">
    <source>
        <dbReference type="Proteomes" id="UP001215598"/>
    </source>
</evidence>
<gene>
    <name evidence="1" type="ORF">B0H16DRAFT_385446</name>
</gene>
<dbReference type="Proteomes" id="UP001215598">
    <property type="component" value="Unassembled WGS sequence"/>
</dbReference>
<evidence type="ECO:0000313" key="1">
    <source>
        <dbReference type="EMBL" id="KAJ7766069.1"/>
    </source>
</evidence>
<dbReference type="Gene3D" id="3.40.50.300">
    <property type="entry name" value="P-loop containing nucleotide triphosphate hydrolases"/>
    <property type="match status" value="1"/>
</dbReference>
<comment type="caution">
    <text evidence="1">The sequence shown here is derived from an EMBL/GenBank/DDBJ whole genome shotgun (WGS) entry which is preliminary data.</text>
</comment>
<protein>
    <recommendedName>
        <fullName evidence="3">NB-ARC domain-containing protein</fullName>
    </recommendedName>
</protein>
<name>A0AAD7NKW9_9AGAR</name>
<sequence length="138" mass="14381">MFSLDGDSQSLYIIGGQGGPGGPAHLQGGTGGAGQGPIVHITTPQLIAPNLQATLATQQASQLRNIRAVQIASHCPPPSRIFCGREDILTKMHQLFSDTGVNHIYVLHGLGGVGKTQIALKFISESSSRCREATAQGP</sequence>
<reference evidence="1" key="1">
    <citation type="submission" date="2023-03" db="EMBL/GenBank/DDBJ databases">
        <title>Massive genome expansion in bonnet fungi (Mycena s.s.) driven by repeated elements and novel gene families across ecological guilds.</title>
        <authorList>
            <consortium name="Lawrence Berkeley National Laboratory"/>
            <person name="Harder C.B."/>
            <person name="Miyauchi S."/>
            <person name="Viragh M."/>
            <person name="Kuo A."/>
            <person name="Thoen E."/>
            <person name="Andreopoulos B."/>
            <person name="Lu D."/>
            <person name="Skrede I."/>
            <person name="Drula E."/>
            <person name="Henrissat B."/>
            <person name="Morin E."/>
            <person name="Kohler A."/>
            <person name="Barry K."/>
            <person name="LaButti K."/>
            <person name="Morin E."/>
            <person name="Salamov A."/>
            <person name="Lipzen A."/>
            <person name="Mereny Z."/>
            <person name="Hegedus B."/>
            <person name="Baldrian P."/>
            <person name="Stursova M."/>
            <person name="Weitz H."/>
            <person name="Taylor A."/>
            <person name="Grigoriev I.V."/>
            <person name="Nagy L.G."/>
            <person name="Martin F."/>
            <person name="Kauserud H."/>
        </authorList>
    </citation>
    <scope>NUCLEOTIDE SEQUENCE</scope>
    <source>
        <strain evidence="1">CBHHK182m</strain>
    </source>
</reference>
<organism evidence="1 2">
    <name type="scientific">Mycena metata</name>
    <dbReference type="NCBI Taxonomy" id="1033252"/>
    <lineage>
        <taxon>Eukaryota</taxon>
        <taxon>Fungi</taxon>
        <taxon>Dikarya</taxon>
        <taxon>Basidiomycota</taxon>
        <taxon>Agaricomycotina</taxon>
        <taxon>Agaricomycetes</taxon>
        <taxon>Agaricomycetidae</taxon>
        <taxon>Agaricales</taxon>
        <taxon>Marasmiineae</taxon>
        <taxon>Mycenaceae</taxon>
        <taxon>Mycena</taxon>
    </lineage>
</organism>
<dbReference type="InterPro" id="IPR027417">
    <property type="entry name" value="P-loop_NTPase"/>
</dbReference>
<dbReference type="EMBL" id="JARKIB010000024">
    <property type="protein sequence ID" value="KAJ7766069.1"/>
    <property type="molecule type" value="Genomic_DNA"/>
</dbReference>
<keyword evidence="2" id="KW-1185">Reference proteome</keyword>
<evidence type="ECO:0008006" key="3">
    <source>
        <dbReference type="Google" id="ProtNLM"/>
    </source>
</evidence>